<organism evidence="11 12">
    <name type="scientific">Agaribacter marinus</name>
    <dbReference type="NCBI Taxonomy" id="1431249"/>
    <lineage>
        <taxon>Bacteria</taxon>
        <taxon>Pseudomonadati</taxon>
        <taxon>Pseudomonadota</taxon>
        <taxon>Gammaproteobacteria</taxon>
        <taxon>Alteromonadales</taxon>
        <taxon>Alteromonadaceae</taxon>
        <taxon>Agaribacter</taxon>
    </lineage>
</organism>
<dbReference type="Gene3D" id="2.40.50.100">
    <property type="match status" value="1"/>
</dbReference>
<feature type="domain" description="Mop" evidence="10">
    <location>
        <begin position="294"/>
        <end position="352"/>
    </location>
</feature>
<evidence type="ECO:0000256" key="7">
    <source>
        <dbReference type="ARBA" id="ARBA00023136"/>
    </source>
</evidence>
<protein>
    <recommendedName>
        <fullName evidence="13">Molybdate transport system ATP-binding protein</fullName>
    </recommendedName>
</protein>
<keyword evidence="4" id="KW-0547">Nucleotide-binding</keyword>
<dbReference type="InterPro" id="IPR008995">
    <property type="entry name" value="Mo/tungstate-bd_C_term_dom"/>
</dbReference>
<dbReference type="PROSITE" id="PS50893">
    <property type="entry name" value="ABC_TRANSPORTER_2"/>
    <property type="match status" value="1"/>
</dbReference>
<dbReference type="SUPFAM" id="SSF52540">
    <property type="entry name" value="P-loop containing nucleoside triphosphate hydrolases"/>
    <property type="match status" value="1"/>
</dbReference>
<dbReference type="PANTHER" id="PTHR43514:SF4">
    <property type="entry name" value="ABC TRANSPORTER I FAMILY MEMBER 10"/>
    <property type="match status" value="1"/>
</dbReference>
<keyword evidence="1" id="KW-0813">Transport</keyword>
<evidence type="ECO:0000256" key="4">
    <source>
        <dbReference type="ARBA" id="ARBA00022741"/>
    </source>
</evidence>
<proteinExistence type="predicted"/>
<evidence type="ECO:0008006" key="13">
    <source>
        <dbReference type="Google" id="ProtNLM"/>
    </source>
</evidence>
<dbReference type="GO" id="GO:0015689">
    <property type="term" value="P:molybdate ion transport"/>
    <property type="evidence" value="ECO:0007669"/>
    <property type="project" value="InterPro"/>
</dbReference>
<keyword evidence="6" id="KW-1278">Translocase</keyword>
<dbReference type="RefSeq" id="WP_284215708.1">
    <property type="nucleotide sequence ID" value="NZ_BSOT01000002.1"/>
</dbReference>
<evidence type="ECO:0000256" key="2">
    <source>
        <dbReference type="ARBA" id="ARBA00022475"/>
    </source>
</evidence>
<name>A0AA37WJ46_9ALTE</name>
<evidence type="ECO:0000256" key="5">
    <source>
        <dbReference type="ARBA" id="ARBA00022840"/>
    </source>
</evidence>
<reference evidence="11" key="1">
    <citation type="journal article" date="2014" name="Int. J. Syst. Evol. Microbiol.">
        <title>Complete genome sequence of Corynebacterium casei LMG S-19264T (=DSM 44701T), isolated from a smear-ripened cheese.</title>
        <authorList>
            <consortium name="US DOE Joint Genome Institute (JGI-PGF)"/>
            <person name="Walter F."/>
            <person name="Albersmeier A."/>
            <person name="Kalinowski J."/>
            <person name="Ruckert C."/>
        </authorList>
    </citation>
    <scope>NUCLEOTIDE SEQUENCE</scope>
    <source>
        <strain evidence="11">NBRC 110023</strain>
    </source>
</reference>
<gene>
    <name evidence="11" type="ORF">GCM10007852_02880</name>
</gene>
<dbReference type="InterPro" id="IPR050334">
    <property type="entry name" value="Molybdenum_import_ModC"/>
</dbReference>
<dbReference type="InterPro" id="IPR003439">
    <property type="entry name" value="ABC_transporter-like_ATP-bd"/>
</dbReference>
<evidence type="ECO:0000256" key="3">
    <source>
        <dbReference type="ARBA" id="ARBA00022505"/>
    </source>
</evidence>
<keyword evidence="7" id="KW-0472">Membrane</keyword>
<dbReference type="AlphaFoldDB" id="A0AA37WJ46"/>
<evidence type="ECO:0000259" key="9">
    <source>
        <dbReference type="PROSITE" id="PS50893"/>
    </source>
</evidence>
<keyword evidence="12" id="KW-1185">Reference proteome</keyword>
<evidence type="ECO:0000313" key="12">
    <source>
        <dbReference type="Proteomes" id="UP001156601"/>
    </source>
</evidence>
<dbReference type="Gene3D" id="3.40.50.300">
    <property type="entry name" value="P-loop containing nucleotide triphosphate hydrolases"/>
    <property type="match status" value="1"/>
</dbReference>
<dbReference type="GO" id="GO:0005524">
    <property type="term" value="F:ATP binding"/>
    <property type="evidence" value="ECO:0007669"/>
    <property type="project" value="UniProtKB-KW"/>
</dbReference>
<dbReference type="PROSITE" id="PS51866">
    <property type="entry name" value="MOP"/>
    <property type="match status" value="1"/>
</dbReference>
<dbReference type="SMART" id="SM00382">
    <property type="entry name" value="AAA"/>
    <property type="match status" value="1"/>
</dbReference>
<dbReference type="SUPFAM" id="SSF50331">
    <property type="entry name" value="MOP-like"/>
    <property type="match status" value="1"/>
</dbReference>
<dbReference type="InterPro" id="IPR004606">
    <property type="entry name" value="Mop_domain"/>
</dbReference>
<dbReference type="Proteomes" id="UP001156601">
    <property type="component" value="Unassembled WGS sequence"/>
</dbReference>
<reference evidence="11" key="2">
    <citation type="submission" date="2023-01" db="EMBL/GenBank/DDBJ databases">
        <title>Draft genome sequence of Agaribacter marinus strain NBRC 110023.</title>
        <authorList>
            <person name="Sun Q."/>
            <person name="Mori K."/>
        </authorList>
    </citation>
    <scope>NUCLEOTIDE SEQUENCE</scope>
    <source>
        <strain evidence="11">NBRC 110023</strain>
    </source>
</reference>
<feature type="domain" description="ABC transporter" evidence="9">
    <location>
        <begin position="2"/>
        <end position="232"/>
    </location>
</feature>
<dbReference type="PANTHER" id="PTHR43514">
    <property type="entry name" value="ABC TRANSPORTER I FAMILY MEMBER 10"/>
    <property type="match status" value="1"/>
</dbReference>
<evidence type="ECO:0000256" key="1">
    <source>
        <dbReference type="ARBA" id="ARBA00022448"/>
    </source>
</evidence>
<keyword evidence="3 8" id="KW-0500">Molybdenum</keyword>
<keyword evidence="5" id="KW-0067">ATP-binding</keyword>
<evidence type="ECO:0000313" key="11">
    <source>
        <dbReference type="EMBL" id="GLR69380.1"/>
    </source>
</evidence>
<accession>A0AA37WJ46</accession>
<evidence type="ECO:0000256" key="6">
    <source>
        <dbReference type="ARBA" id="ARBA00022967"/>
    </source>
</evidence>
<dbReference type="InterPro" id="IPR027417">
    <property type="entry name" value="P-loop_NTPase"/>
</dbReference>
<comment type="caution">
    <text evidence="11">The sequence shown here is derived from an EMBL/GenBank/DDBJ whole genome shotgun (WGS) entry which is preliminary data.</text>
</comment>
<sequence length="352" mass="38869">MNKVLHLMLKVNAHSFAIDTELEIDLSRGPIGLIGVSASGKSTFLKSIAGIQSCESLSASFADWSWEGGAGEANPCTYVSNTHGLFEHLLVKDNLQLVVDHSTFSNIKPIAYEHIVSQLNLSDLLIKSVSSLSGGETQRVLIARALLSGKPILLLDEVFTAMDWRTRQYVLQLLPTWQTDYGRCFVIVSHAIHDLAQSCASACLVKSGVFSKQYDINLALQHYFEDNEEHLFSNVEVQFRQTDDVFCVHEYVLCGSEQSIFVKTAHQSKICAKHIATLQIDADKVSLRYPSTVKSSILNSLQGTVVALQEQADKATVTLDVDGQLFYSTISKKSLHTMQIELGKTLVAEFKA</sequence>
<dbReference type="InterPro" id="IPR005116">
    <property type="entry name" value="Transp-assoc_OB_typ1"/>
</dbReference>
<dbReference type="Pfam" id="PF00005">
    <property type="entry name" value="ABC_tran"/>
    <property type="match status" value="1"/>
</dbReference>
<dbReference type="Pfam" id="PF03459">
    <property type="entry name" value="TOBE"/>
    <property type="match status" value="1"/>
</dbReference>
<dbReference type="GO" id="GO:0016887">
    <property type="term" value="F:ATP hydrolysis activity"/>
    <property type="evidence" value="ECO:0007669"/>
    <property type="project" value="InterPro"/>
</dbReference>
<keyword evidence="2" id="KW-1003">Cell membrane</keyword>
<dbReference type="EMBL" id="BSOT01000002">
    <property type="protein sequence ID" value="GLR69380.1"/>
    <property type="molecule type" value="Genomic_DNA"/>
</dbReference>
<dbReference type="InterPro" id="IPR003593">
    <property type="entry name" value="AAA+_ATPase"/>
</dbReference>
<evidence type="ECO:0000256" key="8">
    <source>
        <dbReference type="PROSITE-ProRule" id="PRU01213"/>
    </source>
</evidence>
<evidence type="ECO:0000259" key="10">
    <source>
        <dbReference type="PROSITE" id="PS51866"/>
    </source>
</evidence>